<dbReference type="GeneID" id="19176861"/>
<organism evidence="2 3">
    <name type="scientific">Cladophialophora yegresii CBS 114405</name>
    <dbReference type="NCBI Taxonomy" id="1182544"/>
    <lineage>
        <taxon>Eukaryota</taxon>
        <taxon>Fungi</taxon>
        <taxon>Dikarya</taxon>
        <taxon>Ascomycota</taxon>
        <taxon>Pezizomycotina</taxon>
        <taxon>Eurotiomycetes</taxon>
        <taxon>Chaetothyriomycetidae</taxon>
        <taxon>Chaetothyriales</taxon>
        <taxon>Herpotrichiellaceae</taxon>
        <taxon>Cladophialophora</taxon>
    </lineage>
</organism>
<name>W9W166_9EURO</name>
<feature type="compositionally biased region" description="Basic and acidic residues" evidence="1">
    <location>
        <begin position="50"/>
        <end position="73"/>
    </location>
</feature>
<protein>
    <submittedName>
        <fullName evidence="2">Uncharacterized protein</fullName>
    </submittedName>
</protein>
<dbReference type="RefSeq" id="XP_007754476.1">
    <property type="nucleotide sequence ID" value="XM_007756286.1"/>
</dbReference>
<evidence type="ECO:0000313" key="2">
    <source>
        <dbReference type="EMBL" id="EXJ61822.1"/>
    </source>
</evidence>
<evidence type="ECO:0000313" key="3">
    <source>
        <dbReference type="Proteomes" id="UP000019473"/>
    </source>
</evidence>
<keyword evidence="3" id="KW-1185">Reference proteome</keyword>
<evidence type="ECO:0000256" key="1">
    <source>
        <dbReference type="SAM" id="MobiDB-lite"/>
    </source>
</evidence>
<dbReference type="VEuPathDB" id="FungiDB:A1O7_02252"/>
<sequence length="91" mass="9940">MVVDYDAETGRVKFADDNTWTEPTGLVVAAWRPLARGKPYPGPGPRVSRRPRDGQHGHPLPDPDRSAACRSRDGSAAQVRRGSLLVLHTRG</sequence>
<dbReference type="Proteomes" id="UP000019473">
    <property type="component" value="Unassembled WGS sequence"/>
</dbReference>
<comment type="caution">
    <text evidence="2">The sequence shown here is derived from an EMBL/GenBank/DDBJ whole genome shotgun (WGS) entry which is preliminary data.</text>
</comment>
<feature type="region of interest" description="Disordered" evidence="1">
    <location>
        <begin position="34"/>
        <end position="91"/>
    </location>
</feature>
<dbReference type="EMBL" id="AMGW01000002">
    <property type="protein sequence ID" value="EXJ61822.1"/>
    <property type="molecule type" value="Genomic_DNA"/>
</dbReference>
<reference evidence="2 3" key="1">
    <citation type="submission" date="2013-03" db="EMBL/GenBank/DDBJ databases">
        <title>The Genome Sequence of Cladophialophora yegresii CBS 114405.</title>
        <authorList>
            <consortium name="The Broad Institute Genomics Platform"/>
            <person name="Cuomo C."/>
            <person name="de Hoog S."/>
            <person name="Gorbushina A."/>
            <person name="Walker B."/>
            <person name="Young S.K."/>
            <person name="Zeng Q."/>
            <person name="Gargeya S."/>
            <person name="Fitzgerald M."/>
            <person name="Haas B."/>
            <person name="Abouelleil A."/>
            <person name="Allen A.W."/>
            <person name="Alvarado L."/>
            <person name="Arachchi H.M."/>
            <person name="Berlin A.M."/>
            <person name="Chapman S.B."/>
            <person name="Gainer-Dewar J."/>
            <person name="Goldberg J."/>
            <person name="Griggs A."/>
            <person name="Gujja S."/>
            <person name="Hansen M."/>
            <person name="Howarth C."/>
            <person name="Imamovic A."/>
            <person name="Ireland A."/>
            <person name="Larimer J."/>
            <person name="McCowan C."/>
            <person name="Murphy C."/>
            <person name="Pearson M."/>
            <person name="Poon T.W."/>
            <person name="Priest M."/>
            <person name="Roberts A."/>
            <person name="Saif S."/>
            <person name="Shea T."/>
            <person name="Sisk P."/>
            <person name="Sykes S."/>
            <person name="Wortman J."/>
            <person name="Nusbaum C."/>
            <person name="Birren B."/>
        </authorList>
    </citation>
    <scope>NUCLEOTIDE SEQUENCE [LARGE SCALE GENOMIC DNA]</scope>
    <source>
        <strain evidence="2 3">CBS 114405</strain>
    </source>
</reference>
<proteinExistence type="predicted"/>
<accession>W9W166</accession>
<gene>
    <name evidence="2" type="ORF">A1O7_02252</name>
</gene>
<dbReference type="AlphaFoldDB" id="W9W166"/>
<dbReference type="HOGENOM" id="CLU_2426846_0_0_1"/>